<dbReference type="InterPro" id="IPR003593">
    <property type="entry name" value="AAA+_ATPase"/>
</dbReference>
<dbReference type="Gene3D" id="1.10.10.60">
    <property type="entry name" value="Homeodomain-like"/>
    <property type="match status" value="1"/>
</dbReference>
<dbReference type="Gene3D" id="1.10.8.60">
    <property type="match status" value="1"/>
</dbReference>
<accession>A0AAV4LDU4</accession>
<dbReference type="Gene3D" id="3.40.50.300">
    <property type="entry name" value="P-loop containing nucleotide triphosphate hydrolases"/>
    <property type="match status" value="1"/>
</dbReference>
<sequence>MNDLSKQLYESELLLKHLIDSSYDGIYITDGNGLTTWYNKAFLRISGLTPAQLDGHTVFQLLENGWLPNSVVAEAIQKQKTVTSLIHYFNGSEGLISATPVFDDAGHLLRVIANVRDLTELNELKRQLDETRALNEGYRQTLQEVQSAELEGGQMIYRSHAMEKIISLANKIASTDTPILILGESGVGKDVLAKYIHSISERHDKGTFVKVNCGAIPEHLLESELFGYEPGAFTGAGRRGKAGLFEVANKGTLFLDEIGEMPLSLQVKLLGVLQDMEIQRLGGTKPIPIDVRIIAATNAHLETLIQEKRFRKDLYYRINVLTIQVPPLRERKDDVVALLMHFLNQFNEKYRTNKILTSSAIDKLLAYEWPGNVRELKNMVERFILTSDKDSIDEHQLPFNLLSFHRTSSAIVNEQDFTHSYQRKKLKELLNDHEKQILSWYLSKYRPLKRCAETLGIDLATLVRKKKKHGL</sequence>
<organism evidence="10 11">
    <name type="scientific">Collibacillus ludicampi</name>
    <dbReference type="NCBI Taxonomy" id="2771369"/>
    <lineage>
        <taxon>Bacteria</taxon>
        <taxon>Bacillati</taxon>
        <taxon>Bacillota</taxon>
        <taxon>Bacilli</taxon>
        <taxon>Bacillales</taxon>
        <taxon>Alicyclobacillaceae</taxon>
        <taxon>Collibacillus</taxon>
    </lineage>
</organism>
<dbReference type="InterPro" id="IPR025944">
    <property type="entry name" value="Sigma_54_int_dom_CS"/>
</dbReference>
<dbReference type="InterPro" id="IPR025943">
    <property type="entry name" value="Sigma_54_int_dom_ATP-bd_2"/>
</dbReference>
<evidence type="ECO:0000259" key="9">
    <source>
        <dbReference type="PROSITE" id="PS50113"/>
    </source>
</evidence>
<dbReference type="InterPro" id="IPR000014">
    <property type="entry name" value="PAS"/>
</dbReference>
<keyword evidence="3" id="KW-0805">Transcription regulation</keyword>
<feature type="domain" description="PAC" evidence="9">
    <location>
        <begin position="79"/>
        <end position="130"/>
    </location>
</feature>
<dbReference type="InterPro" id="IPR002078">
    <property type="entry name" value="Sigma_54_int"/>
</dbReference>
<dbReference type="PROSITE" id="PS00675">
    <property type="entry name" value="SIGMA54_INTERACT_1"/>
    <property type="match status" value="1"/>
</dbReference>
<dbReference type="GO" id="GO:0003677">
    <property type="term" value="F:DNA binding"/>
    <property type="evidence" value="ECO:0007669"/>
    <property type="project" value="UniProtKB-KW"/>
</dbReference>
<dbReference type="NCBIfam" id="TIGR00229">
    <property type="entry name" value="sensory_box"/>
    <property type="match status" value="1"/>
</dbReference>
<feature type="domain" description="PAS" evidence="8">
    <location>
        <begin position="11"/>
        <end position="62"/>
    </location>
</feature>
<dbReference type="Pfam" id="PF13426">
    <property type="entry name" value="PAS_9"/>
    <property type="match status" value="1"/>
</dbReference>
<dbReference type="CDD" id="cd00130">
    <property type="entry name" value="PAS"/>
    <property type="match status" value="1"/>
</dbReference>
<dbReference type="PROSITE" id="PS00676">
    <property type="entry name" value="SIGMA54_INTERACT_2"/>
    <property type="match status" value="1"/>
</dbReference>
<feature type="domain" description="Sigma-54 factor interaction" evidence="7">
    <location>
        <begin position="155"/>
        <end position="385"/>
    </location>
</feature>
<dbReference type="CDD" id="cd00009">
    <property type="entry name" value="AAA"/>
    <property type="match status" value="1"/>
</dbReference>
<dbReference type="InterPro" id="IPR000700">
    <property type="entry name" value="PAS-assoc_C"/>
</dbReference>
<dbReference type="RefSeq" id="WP_282198997.1">
    <property type="nucleotide sequence ID" value="NZ_BOQE01000001.1"/>
</dbReference>
<keyword evidence="6" id="KW-0175">Coiled coil</keyword>
<dbReference type="PROSITE" id="PS00688">
    <property type="entry name" value="SIGMA54_INTERACT_3"/>
    <property type="match status" value="1"/>
</dbReference>
<dbReference type="PANTHER" id="PTHR32071">
    <property type="entry name" value="TRANSCRIPTIONAL REGULATORY PROTEIN"/>
    <property type="match status" value="1"/>
</dbReference>
<keyword evidence="4" id="KW-0238">DNA-binding</keyword>
<feature type="coiled-coil region" evidence="6">
    <location>
        <begin position="121"/>
        <end position="148"/>
    </location>
</feature>
<dbReference type="SUPFAM" id="SSF46689">
    <property type="entry name" value="Homeodomain-like"/>
    <property type="match status" value="1"/>
</dbReference>
<evidence type="ECO:0000256" key="1">
    <source>
        <dbReference type="ARBA" id="ARBA00022741"/>
    </source>
</evidence>
<reference evidence="10" key="1">
    <citation type="journal article" date="2023" name="Int. J. Syst. Evol. Microbiol.">
        <title>Collibacillus ludicampi gen. nov., sp. nov., a new soil bacterium of the family Alicyclobacillaceae.</title>
        <authorList>
            <person name="Jojima T."/>
            <person name="Ioku Y."/>
            <person name="Fukuta Y."/>
            <person name="Shirasaka N."/>
            <person name="Matsumura Y."/>
            <person name="Mori M."/>
        </authorList>
    </citation>
    <scope>NUCLEOTIDE SEQUENCE</scope>
    <source>
        <strain evidence="10">TP075</strain>
    </source>
</reference>
<dbReference type="PROSITE" id="PS50045">
    <property type="entry name" value="SIGMA54_INTERACT_4"/>
    <property type="match status" value="1"/>
</dbReference>
<dbReference type="SUPFAM" id="SSF55785">
    <property type="entry name" value="PYP-like sensor domain (PAS domain)"/>
    <property type="match status" value="1"/>
</dbReference>
<dbReference type="Pfam" id="PF00158">
    <property type="entry name" value="Sigma54_activat"/>
    <property type="match status" value="1"/>
</dbReference>
<dbReference type="PROSITE" id="PS50113">
    <property type="entry name" value="PAC"/>
    <property type="match status" value="1"/>
</dbReference>
<dbReference type="Pfam" id="PF25601">
    <property type="entry name" value="AAA_lid_14"/>
    <property type="match status" value="1"/>
</dbReference>
<dbReference type="InterPro" id="IPR027417">
    <property type="entry name" value="P-loop_NTPase"/>
</dbReference>
<protein>
    <submittedName>
        <fullName evidence="10">PAS domain-containing protein</fullName>
    </submittedName>
</protein>
<keyword evidence="1" id="KW-0547">Nucleotide-binding</keyword>
<name>A0AAV4LDU4_9BACL</name>
<evidence type="ECO:0000256" key="5">
    <source>
        <dbReference type="ARBA" id="ARBA00023163"/>
    </source>
</evidence>
<keyword evidence="5" id="KW-0804">Transcription</keyword>
<keyword evidence="11" id="KW-1185">Reference proteome</keyword>
<evidence type="ECO:0000259" key="7">
    <source>
        <dbReference type="PROSITE" id="PS50045"/>
    </source>
</evidence>
<dbReference type="PANTHER" id="PTHR32071:SF57">
    <property type="entry name" value="C4-DICARBOXYLATE TRANSPORT TRANSCRIPTIONAL REGULATORY PROTEIN DCTD"/>
    <property type="match status" value="1"/>
</dbReference>
<dbReference type="InterPro" id="IPR035965">
    <property type="entry name" value="PAS-like_dom_sf"/>
</dbReference>
<dbReference type="SMART" id="SM00091">
    <property type="entry name" value="PAS"/>
    <property type="match status" value="1"/>
</dbReference>
<dbReference type="EMBL" id="BOQE01000001">
    <property type="protein sequence ID" value="GIM45828.1"/>
    <property type="molecule type" value="Genomic_DNA"/>
</dbReference>
<keyword evidence="2" id="KW-0067">ATP-binding</keyword>
<dbReference type="FunFam" id="3.40.50.300:FF:000006">
    <property type="entry name" value="DNA-binding transcriptional regulator NtrC"/>
    <property type="match status" value="1"/>
</dbReference>
<gene>
    <name evidence="10" type="ORF">DNHGIG_13770</name>
</gene>
<dbReference type="AlphaFoldDB" id="A0AAV4LDU4"/>
<dbReference type="GO" id="GO:0005524">
    <property type="term" value="F:ATP binding"/>
    <property type="evidence" value="ECO:0007669"/>
    <property type="project" value="UniProtKB-KW"/>
</dbReference>
<dbReference type="GO" id="GO:0006355">
    <property type="term" value="P:regulation of DNA-templated transcription"/>
    <property type="evidence" value="ECO:0007669"/>
    <property type="project" value="InterPro"/>
</dbReference>
<proteinExistence type="predicted"/>
<evidence type="ECO:0000256" key="6">
    <source>
        <dbReference type="SAM" id="Coils"/>
    </source>
</evidence>
<dbReference type="Gene3D" id="3.30.450.20">
    <property type="entry name" value="PAS domain"/>
    <property type="match status" value="1"/>
</dbReference>
<dbReference type="PROSITE" id="PS50112">
    <property type="entry name" value="PAS"/>
    <property type="match status" value="1"/>
</dbReference>
<evidence type="ECO:0000313" key="10">
    <source>
        <dbReference type="EMBL" id="GIM45828.1"/>
    </source>
</evidence>
<evidence type="ECO:0000256" key="4">
    <source>
        <dbReference type="ARBA" id="ARBA00023125"/>
    </source>
</evidence>
<dbReference type="SMART" id="SM00382">
    <property type="entry name" value="AAA"/>
    <property type="match status" value="1"/>
</dbReference>
<dbReference type="InterPro" id="IPR025662">
    <property type="entry name" value="Sigma_54_int_dom_ATP-bd_1"/>
</dbReference>
<dbReference type="SUPFAM" id="SSF52540">
    <property type="entry name" value="P-loop containing nucleoside triphosphate hydrolases"/>
    <property type="match status" value="1"/>
</dbReference>
<evidence type="ECO:0000256" key="2">
    <source>
        <dbReference type="ARBA" id="ARBA00022840"/>
    </source>
</evidence>
<evidence type="ECO:0000256" key="3">
    <source>
        <dbReference type="ARBA" id="ARBA00023015"/>
    </source>
</evidence>
<dbReference type="InterPro" id="IPR058031">
    <property type="entry name" value="AAA_lid_NorR"/>
</dbReference>
<dbReference type="Proteomes" id="UP001057291">
    <property type="component" value="Unassembled WGS sequence"/>
</dbReference>
<evidence type="ECO:0000313" key="11">
    <source>
        <dbReference type="Proteomes" id="UP001057291"/>
    </source>
</evidence>
<evidence type="ECO:0000259" key="8">
    <source>
        <dbReference type="PROSITE" id="PS50112"/>
    </source>
</evidence>
<dbReference type="InterPro" id="IPR009057">
    <property type="entry name" value="Homeodomain-like_sf"/>
</dbReference>
<comment type="caution">
    <text evidence="10">The sequence shown here is derived from an EMBL/GenBank/DDBJ whole genome shotgun (WGS) entry which is preliminary data.</text>
</comment>